<evidence type="ECO:0000256" key="3">
    <source>
        <dbReference type="ARBA" id="ARBA00022679"/>
    </source>
</evidence>
<sequence>MDSSINKKERGFAGVSLEDLPKSHSFTSKLPGDPKVPTPESSRMATTENVQLLLPRMVKDGLFVYVKPDEHDMAKTEVLAVSPAAMRDLGLKLDEKESEEFKKFVVGNRLFEEESYPWAALYGGWQFGDWAGQLGDGRAISMFEGTNPSTGVRYEVQLKGAGRTPFSRFADGRAVLRSSIREFLVSEALNALSVPTTRALSLSYFTNEKVLRERIEPRAIVVRMAESWLRIGSFDIHRLRQQRNLLIALADYCIEEVFGGIEMIVNEAKKNGYGDAYEGLDHRYRILYKEIVRRTAETTALWQVYGFMNGVLNTDNVSVYGLSMDFGPFSFMDTYDPTFTPNHDDHFLRYSYRNTPTIMWWNLVRLGEDLAELYAVDDPAFLATEEYLSSGIPESKFEDFVGRAEKIIEEEGEFYKSVFEKHYAAGFARRLGLTQTKDTDKDGIIESALELMKVHKLDFQHFFRRLGGVSVFAKDAIDVEVIASVFLTGQRGIGVPSTEESANSIYEWLTNIYRPRLEEEGSTDDRARKSRMDNVNPKFVLRNWILDEVIERVEKLGDRKVLDHVLHLALHPFEEAWTAEEECLERYKDEQRFSGDVPMEGQGIMCSCSS</sequence>
<name>A0A1E3QHT4_LIPST</name>
<feature type="compositionally biased region" description="Basic and acidic residues" evidence="10">
    <location>
        <begin position="1"/>
        <end position="11"/>
    </location>
</feature>
<evidence type="ECO:0000313" key="11">
    <source>
        <dbReference type="EMBL" id="ODQ76557.1"/>
    </source>
</evidence>
<evidence type="ECO:0000313" key="12">
    <source>
        <dbReference type="Proteomes" id="UP000094385"/>
    </source>
</evidence>
<dbReference type="Pfam" id="PF02696">
    <property type="entry name" value="SelO"/>
    <property type="match status" value="1"/>
</dbReference>
<evidence type="ECO:0000256" key="2">
    <source>
        <dbReference type="ARBA" id="ARBA00009747"/>
    </source>
</evidence>
<evidence type="ECO:0000256" key="6">
    <source>
        <dbReference type="ARBA" id="ARBA00022741"/>
    </source>
</evidence>
<evidence type="ECO:0000256" key="5">
    <source>
        <dbReference type="ARBA" id="ARBA00022723"/>
    </source>
</evidence>
<dbReference type="EMBL" id="KV454289">
    <property type="protein sequence ID" value="ODQ76557.1"/>
    <property type="molecule type" value="Genomic_DNA"/>
</dbReference>
<reference evidence="11 12" key="1">
    <citation type="journal article" date="2016" name="Proc. Natl. Acad. Sci. U.S.A.">
        <title>Comparative genomics of biotechnologically important yeasts.</title>
        <authorList>
            <person name="Riley R."/>
            <person name="Haridas S."/>
            <person name="Wolfe K.H."/>
            <person name="Lopes M.R."/>
            <person name="Hittinger C.T."/>
            <person name="Goeker M."/>
            <person name="Salamov A.A."/>
            <person name="Wisecaver J.H."/>
            <person name="Long T.M."/>
            <person name="Calvey C.H."/>
            <person name="Aerts A.L."/>
            <person name="Barry K.W."/>
            <person name="Choi C."/>
            <person name="Clum A."/>
            <person name="Coughlan A.Y."/>
            <person name="Deshpande S."/>
            <person name="Douglass A.P."/>
            <person name="Hanson S.J."/>
            <person name="Klenk H.-P."/>
            <person name="LaButti K.M."/>
            <person name="Lapidus A."/>
            <person name="Lindquist E.A."/>
            <person name="Lipzen A.M."/>
            <person name="Meier-Kolthoff J.P."/>
            <person name="Ohm R.A."/>
            <person name="Otillar R.P."/>
            <person name="Pangilinan J.L."/>
            <person name="Peng Y."/>
            <person name="Rokas A."/>
            <person name="Rosa C.A."/>
            <person name="Scheuner C."/>
            <person name="Sibirny A.A."/>
            <person name="Slot J.C."/>
            <person name="Stielow J.B."/>
            <person name="Sun H."/>
            <person name="Kurtzman C.P."/>
            <person name="Blackwell M."/>
            <person name="Grigoriev I.V."/>
            <person name="Jeffries T.W."/>
        </authorList>
    </citation>
    <scope>NUCLEOTIDE SEQUENCE [LARGE SCALE GENOMIC DNA]</scope>
    <source>
        <strain evidence="11 12">NRRL Y-11557</strain>
    </source>
</reference>
<gene>
    <name evidence="11" type="ORF">LIPSTDRAFT_481</name>
</gene>
<proteinExistence type="inferred from homology"/>
<dbReference type="GO" id="GO:0045454">
    <property type="term" value="P:cell redox homeostasis"/>
    <property type="evidence" value="ECO:0007669"/>
    <property type="project" value="EnsemblFungi"/>
</dbReference>
<dbReference type="HAMAP" id="MF_00692">
    <property type="entry name" value="SelO"/>
    <property type="match status" value="1"/>
</dbReference>
<dbReference type="GO" id="GO:0070733">
    <property type="term" value="F:AMPylase activity"/>
    <property type="evidence" value="ECO:0007669"/>
    <property type="project" value="EnsemblFungi"/>
</dbReference>
<comment type="similarity">
    <text evidence="2">Belongs to the SELO family.</text>
</comment>
<dbReference type="PANTHER" id="PTHR32057">
    <property type="entry name" value="PROTEIN ADENYLYLTRANSFERASE SELO, MITOCHONDRIAL"/>
    <property type="match status" value="1"/>
</dbReference>
<evidence type="ECO:0000256" key="10">
    <source>
        <dbReference type="SAM" id="MobiDB-lite"/>
    </source>
</evidence>
<dbReference type="AlphaFoldDB" id="A0A1E3QHT4"/>
<protein>
    <recommendedName>
        <fullName evidence="9">Selenoprotein O</fullName>
    </recommendedName>
</protein>
<dbReference type="STRING" id="675824.A0A1E3QHT4"/>
<dbReference type="GO" id="GO:0046872">
    <property type="term" value="F:metal ion binding"/>
    <property type="evidence" value="ECO:0007669"/>
    <property type="project" value="UniProtKB-KW"/>
</dbReference>
<keyword evidence="4" id="KW-0548">Nucleotidyltransferase</keyword>
<organism evidence="11 12">
    <name type="scientific">Lipomyces starkeyi NRRL Y-11557</name>
    <dbReference type="NCBI Taxonomy" id="675824"/>
    <lineage>
        <taxon>Eukaryota</taxon>
        <taxon>Fungi</taxon>
        <taxon>Dikarya</taxon>
        <taxon>Ascomycota</taxon>
        <taxon>Saccharomycotina</taxon>
        <taxon>Lipomycetes</taxon>
        <taxon>Lipomycetales</taxon>
        <taxon>Lipomycetaceae</taxon>
        <taxon>Lipomyces</taxon>
    </lineage>
</organism>
<comment type="cofactor">
    <cofactor evidence="1">
        <name>Mg(2+)</name>
        <dbReference type="ChEBI" id="CHEBI:18420"/>
    </cofactor>
</comment>
<keyword evidence="7" id="KW-0067">ATP-binding</keyword>
<dbReference type="OrthoDB" id="10254721at2759"/>
<keyword evidence="12" id="KW-1185">Reference proteome</keyword>
<dbReference type="Proteomes" id="UP000094385">
    <property type="component" value="Unassembled WGS sequence"/>
</dbReference>
<evidence type="ECO:0000256" key="1">
    <source>
        <dbReference type="ARBA" id="ARBA00001946"/>
    </source>
</evidence>
<keyword evidence="8" id="KW-0460">Magnesium</keyword>
<dbReference type="GO" id="GO:0005524">
    <property type="term" value="F:ATP binding"/>
    <property type="evidence" value="ECO:0007669"/>
    <property type="project" value="UniProtKB-KW"/>
</dbReference>
<evidence type="ECO:0000256" key="7">
    <source>
        <dbReference type="ARBA" id="ARBA00022840"/>
    </source>
</evidence>
<dbReference type="GO" id="GO:0005739">
    <property type="term" value="C:mitochondrion"/>
    <property type="evidence" value="ECO:0007669"/>
    <property type="project" value="EnsemblFungi"/>
</dbReference>
<evidence type="ECO:0000256" key="9">
    <source>
        <dbReference type="ARBA" id="ARBA00031547"/>
    </source>
</evidence>
<keyword evidence="5" id="KW-0479">Metal-binding</keyword>
<evidence type="ECO:0000256" key="4">
    <source>
        <dbReference type="ARBA" id="ARBA00022695"/>
    </source>
</evidence>
<keyword evidence="3" id="KW-0808">Transferase</keyword>
<dbReference type="InterPro" id="IPR003846">
    <property type="entry name" value="SelO"/>
</dbReference>
<accession>A0A1E3QHT4</accession>
<feature type="region of interest" description="Disordered" evidence="10">
    <location>
        <begin position="1"/>
        <end position="44"/>
    </location>
</feature>
<keyword evidence="6" id="KW-0547">Nucleotide-binding</keyword>
<dbReference type="PANTHER" id="PTHR32057:SF14">
    <property type="entry name" value="PROTEIN ADENYLYLTRANSFERASE SELO, MITOCHONDRIAL"/>
    <property type="match status" value="1"/>
</dbReference>
<evidence type="ECO:0000256" key="8">
    <source>
        <dbReference type="ARBA" id="ARBA00022842"/>
    </source>
</evidence>